<evidence type="ECO:0008006" key="4">
    <source>
        <dbReference type="Google" id="ProtNLM"/>
    </source>
</evidence>
<feature type="signal peptide" evidence="1">
    <location>
        <begin position="1"/>
        <end position="19"/>
    </location>
</feature>
<keyword evidence="1" id="KW-0732">Signal</keyword>
<proteinExistence type="predicted"/>
<feature type="chain" id="PRO_5015784210" description="TIGR02301 family protein" evidence="1">
    <location>
        <begin position="20"/>
        <end position="100"/>
    </location>
</feature>
<sequence length="100" mass="11375">MKALAWAAFVAVVASLAMVRLTHPSDPVASYSFLLTDWVSRPAMVNQCMIKLRRGPDPQDQAVWQAMGVKDPATRSYLGRLRYCYQAFRDWQDAFRPRPG</sequence>
<evidence type="ECO:0000256" key="1">
    <source>
        <dbReference type="SAM" id="SignalP"/>
    </source>
</evidence>
<dbReference type="Proteomes" id="UP000239724">
    <property type="component" value="Unassembled WGS sequence"/>
</dbReference>
<name>A0A2S6N8U4_RHOGL</name>
<gene>
    <name evidence="2" type="ORF">CCS01_18190</name>
</gene>
<accession>A0A2S6N8U4</accession>
<comment type="caution">
    <text evidence="2">The sequence shown here is derived from an EMBL/GenBank/DDBJ whole genome shotgun (WGS) entry which is preliminary data.</text>
</comment>
<reference evidence="2 3" key="1">
    <citation type="journal article" date="2018" name="Arch. Microbiol.">
        <title>New insights into the metabolic potential of the phototrophic purple bacterium Rhodopila globiformis DSM 161(T) from its draft genome sequence and evidence for a vanadium-dependent nitrogenase.</title>
        <authorList>
            <person name="Imhoff J.F."/>
            <person name="Rahn T."/>
            <person name="Kunzel S."/>
            <person name="Neulinger S.C."/>
        </authorList>
    </citation>
    <scope>NUCLEOTIDE SEQUENCE [LARGE SCALE GENOMIC DNA]</scope>
    <source>
        <strain evidence="2 3">DSM 161</strain>
    </source>
</reference>
<keyword evidence="3" id="KW-1185">Reference proteome</keyword>
<dbReference type="EMBL" id="NHRY01000199">
    <property type="protein sequence ID" value="PPQ31042.1"/>
    <property type="molecule type" value="Genomic_DNA"/>
</dbReference>
<organism evidence="2 3">
    <name type="scientific">Rhodopila globiformis</name>
    <name type="common">Rhodopseudomonas globiformis</name>
    <dbReference type="NCBI Taxonomy" id="1071"/>
    <lineage>
        <taxon>Bacteria</taxon>
        <taxon>Pseudomonadati</taxon>
        <taxon>Pseudomonadota</taxon>
        <taxon>Alphaproteobacteria</taxon>
        <taxon>Acetobacterales</taxon>
        <taxon>Acetobacteraceae</taxon>
        <taxon>Rhodopila</taxon>
    </lineage>
</organism>
<dbReference type="RefSeq" id="WP_104520242.1">
    <property type="nucleotide sequence ID" value="NZ_NHRY01000199.1"/>
</dbReference>
<protein>
    <recommendedName>
        <fullName evidence="4">TIGR02301 family protein</fullName>
    </recommendedName>
</protein>
<dbReference type="AlphaFoldDB" id="A0A2S6N8U4"/>
<evidence type="ECO:0000313" key="2">
    <source>
        <dbReference type="EMBL" id="PPQ31042.1"/>
    </source>
</evidence>
<evidence type="ECO:0000313" key="3">
    <source>
        <dbReference type="Proteomes" id="UP000239724"/>
    </source>
</evidence>